<dbReference type="SUPFAM" id="SSF55729">
    <property type="entry name" value="Acyl-CoA N-acyltransferases (Nat)"/>
    <property type="match status" value="1"/>
</dbReference>
<evidence type="ECO:0000256" key="1">
    <source>
        <dbReference type="ARBA" id="ARBA00022679"/>
    </source>
</evidence>
<evidence type="ECO:0000259" key="3">
    <source>
        <dbReference type="PROSITE" id="PS51186"/>
    </source>
</evidence>
<dbReference type="InterPro" id="IPR016181">
    <property type="entry name" value="Acyl_CoA_acyltransferase"/>
</dbReference>
<keyword evidence="5" id="KW-1185">Reference proteome</keyword>
<dbReference type="AlphaFoldDB" id="A0A5S4GD62"/>
<accession>A0A5S4GD62</accession>
<protein>
    <submittedName>
        <fullName evidence="4">GNAT family N-acetyltransferase</fullName>
    </submittedName>
</protein>
<dbReference type="EMBL" id="VCKX01000092">
    <property type="protein sequence ID" value="TMR30938.1"/>
    <property type="molecule type" value="Genomic_DNA"/>
</dbReference>
<gene>
    <name evidence="4" type="ORF">ETD85_27640</name>
</gene>
<dbReference type="CDD" id="cd04301">
    <property type="entry name" value="NAT_SF"/>
    <property type="match status" value="1"/>
</dbReference>
<evidence type="ECO:0000256" key="2">
    <source>
        <dbReference type="ARBA" id="ARBA00023315"/>
    </source>
</evidence>
<dbReference type="Pfam" id="PF00583">
    <property type="entry name" value="Acetyltransf_1"/>
    <property type="match status" value="1"/>
</dbReference>
<dbReference type="PANTHER" id="PTHR43877">
    <property type="entry name" value="AMINOALKYLPHOSPHONATE N-ACETYLTRANSFERASE-RELATED-RELATED"/>
    <property type="match status" value="1"/>
</dbReference>
<name>A0A5S4GD62_9ACTN</name>
<keyword evidence="1 4" id="KW-0808">Transferase</keyword>
<dbReference type="InterPro" id="IPR050832">
    <property type="entry name" value="Bact_Acetyltransf"/>
</dbReference>
<reference evidence="4 5" key="1">
    <citation type="submission" date="2019-05" db="EMBL/GenBank/DDBJ databases">
        <title>Draft genome sequence of Nonomuraea zeae DSM 100528.</title>
        <authorList>
            <person name="Saricaoglu S."/>
            <person name="Isik K."/>
        </authorList>
    </citation>
    <scope>NUCLEOTIDE SEQUENCE [LARGE SCALE GENOMIC DNA]</scope>
    <source>
        <strain evidence="4 5">DSM 100528</strain>
    </source>
</reference>
<dbReference type="PROSITE" id="PS51186">
    <property type="entry name" value="GNAT"/>
    <property type="match status" value="1"/>
</dbReference>
<dbReference type="InterPro" id="IPR000182">
    <property type="entry name" value="GNAT_dom"/>
</dbReference>
<dbReference type="Gene3D" id="3.40.630.30">
    <property type="match status" value="1"/>
</dbReference>
<comment type="caution">
    <text evidence="4">The sequence shown here is derived from an EMBL/GenBank/DDBJ whole genome shotgun (WGS) entry which is preliminary data.</text>
</comment>
<sequence>MRGRSIVTAMPPEDSTLERLTGPGALARAAELAEVYLASFSGPPWHEDARDAAAFAERLTADALRPGFVAVLAVHDGRPAGFGTAWPTPSPFPSGRSYDGVNRLLGGQAEARLSGTLEVDELAVSPHARGQGLAARILGLLCEDAPNCWLLTAPKAHDAIRLYERLGWQRLTGPDTGVVVFTRS</sequence>
<dbReference type="GO" id="GO:0016747">
    <property type="term" value="F:acyltransferase activity, transferring groups other than amino-acyl groups"/>
    <property type="evidence" value="ECO:0007669"/>
    <property type="project" value="InterPro"/>
</dbReference>
<evidence type="ECO:0000313" key="4">
    <source>
        <dbReference type="EMBL" id="TMR30938.1"/>
    </source>
</evidence>
<feature type="domain" description="N-acetyltransferase" evidence="3">
    <location>
        <begin position="15"/>
        <end position="184"/>
    </location>
</feature>
<proteinExistence type="predicted"/>
<dbReference type="OrthoDB" id="3371202at2"/>
<dbReference type="Proteomes" id="UP000306628">
    <property type="component" value="Unassembled WGS sequence"/>
</dbReference>
<dbReference type="PANTHER" id="PTHR43877:SF2">
    <property type="entry name" value="AMINOALKYLPHOSPHONATE N-ACETYLTRANSFERASE-RELATED"/>
    <property type="match status" value="1"/>
</dbReference>
<organism evidence="4 5">
    <name type="scientific">Nonomuraea zeae</name>
    <dbReference type="NCBI Taxonomy" id="1642303"/>
    <lineage>
        <taxon>Bacteria</taxon>
        <taxon>Bacillati</taxon>
        <taxon>Actinomycetota</taxon>
        <taxon>Actinomycetes</taxon>
        <taxon>Streptosporangiales</taxon>
        <taxon>Streptosporangiaceae</taxon>
        <taxon>Nonomuraea</taxon>
    </lineage>
</organism>
<keyword evidence="2" id="KW-0012">Acyltransferase</keyword>
<evidence type="ECO:0000313" key="5">
    <source>
        <dbReference type="Proteomes" id="UP000306628"/>
    </source>
</evidence>